<comment type="caution">
    <text evidence="3">The sequence shown here is derived from an EMBL/GenBank/DDBJ whole genome shotgun (WGS) entry which is preliminary data.</text>
</comment>
<accession>A0A4U6XQ39</accession>
<reference evidence="3 4" key="1">
    <citation type="journal article" date="2019" name="PLoS ONE">
        <title>Comparative genome analysis indicates high evolutionary potential of pathogenicity genes in Colletotrichum tanaceti.</title>
        <authorList>
            <person name="Lelwala R.V."/>
            <person name="Korhonen P.K."/>
            <person name="Young N.D."/>
            <person name="Scott J.B."/>
            <person name="Ades P.A."/>
            <person name="Gasser R.B."/>
            <person name="Taylor P.W.J."/>
        </authorList>
    </citation>
    <scope>NUCLEOTIDE SEQUENCE [LARGE SCALE GENOMIC DNA]</scope>
    <source>
        <strain evidence="3">BRIP57314</strain>
    </source>
</reference>
<name>A0A4U6XQ39_9PEZI</name>
<feature type="signal peptide" evidence="2">
    <location>
        <begin position="1"/>
        <end position="18"/>
    </location>
</feature>
<organism evidence="3 4">
    <name type="scientific">Colletotrichum tanaceti</name>
    <dbReference type="NCBI Taxonomy" id="1306861"/>
    <lineage>
        <taxon>Eukaryota</taxon>
        <taxon>Fungi</taxon>
        <taxon>Dikarya</taxon>
        <taxon>Ascomycota</taxon>
        <taxon>Pezizomycotina</taxon>
        <taxon>Sordariomycetes</taxon>
        <taxon>Hypocreomycetidae</taxon>
        <taxon>Glomerellales</taxon>
        <taxon>Glomerellaceae</taxon>
        <taxon>Colletotrichum</taxon>
        <taxon>Colletotrichum destructivum species complex</taxon>
    </lineage>
</organism>
<dbReference type="EMBL" id="PJEX01000032">
    <property type="protein sequence ID" value="TKW57935.1"/>
    <property type="molecule type" value="Genomic_DNA"/>
</dbReference>
<feature type="compositionally biased region" description="Basic and acidic residues" evidence="1">
    <location>
        <begin position="70"/>
        <end position="79"/>
    </location>
</feature>
<keyword evidence="2" id="KW-0732">Signal</keyword>
<sequence>MYLLLALGLGRLLDQTQDQPADVPDVHVAPSAEPPAHLQAAAAVQRRLGQRGDLDAAPVDGAGPPSVDDGGEHQRRVDRGLVGGDLEDVVVDGAARVSPDEGAQLRDAGEVVEDAVAGLARAAGFVGELTGGEDAGARDLDPMRCTRMASLTSFPLTLSRTSARTAYSGCDSASKERTLPPM</sequence>
<evidence type="ECO:0000313" key="3">
    <source>
        <dbReference type="EMBL" id="TKW57935.1"/>
    </source>
</evidence>
<protein>
    <submittedName>
        <fullName evidence="3">Uncharacterized protein</fullName>
    </submittedName>
</protein>
<evidence type="ECO:0000256" key="2">
    <source>
        <dbReference type="SAM" id="SignalP"/>
    </source>
</evidence>
<proteinExistence type="predicted"/>
<evidence type="ECO:0000313" key="4">
    <source>
        <dbReference type="Proteomes" id="UP000310108"/>
    </source>
</evidence>
<dbReference type="AlphaFoldDB" id="A0A4U6XQ39"/>
<gene>
    <name evidence="3" type="ORF">CTA1_3040</name>
</gene>
<feature type="region of interest" description="Disordered" evidence="1">
    <location>
        <begin position="53"/>
        <end position="82"/>
    </location>
</feature>
<feature type="chain" id="PRO_5020508309" evidence="2">
    <location>
        <begin position="19"/>
        <end position="182"/>
    </location>
</feature>
<keyword evidence="4" id="KW-1185">Reference proteome</keyword>
<evidence type="ECO:0000256" key="1">
    <source>
        <dbReference type="SAM" id="MobiDB-lite"/>
    </source>
</evidence>
<dbReference type="Proteomes" id="UP000310108">
    <property type="component" value="Unassembled WGS sequence"/>
</dbReference>